<dbReference type="InterPro" id="IPR032675">
    <property type="entry name" value="LRR_dom_sf"/>
</dbReference>
<dbReference type="InterPro" id="IPR000719">
    <property type="entry name" value="Prot_kinase_dom"/>
</dbReference>
<feature type="transmembrane region" description="Helical" evidence="16">
    <location>
        <begin position="480"/>
        <end position="500"/>
    </location>
</feature>
<keyword evidence="9" id="KW-0547">Nucleotide-binding</keyword>
<dbReference type="EMBL" id="BTGU01000006">
    <property type="protein sequence ID" value="GMN37086.1"/>
    <property type="molecule type" value="Genomic_DNA"/>
</dbReference>
<evidence type="ECO:0000256" key="14">
    <source>
        <dbReference type="ARBA" id="ARBA00023170"/>
    </source>
</evidence>
<organism evidence="18 19">
    <name type="scientific">Ficus carica</name>
    <name type="common">Common fig</name>
    <dbReference type="NCBI Taxonomy" id="3494"/>
    <lineage>
        <taxon>Eukaryota</taxon>
        <taxon>Viridiplantae</taxon>
        <taxon>Streptophyta</taxon>
        <taxon>Embryophyta</taxon>
        <taxon>Tracheophyta</taxon>
        <taxon>Spermatophyta</taxon>
        <taxon>Magnoliopsida</taxon>
        <taxon>eudicotyledons</taxon>
        <taxon>Gunneridae</taxon>
        <taxon>Pentapetalae</taxon>
        <taxon>rosids</taxon>
        <taxon>fabids</taxon>
        <taxon>Rosales</taxon>
        <taxon>Moraceae</taxon>
        <taxon>Ficeae</taxon>
        <taxon>Ficus</taxon>
    </lineage>
</organism>
<dbReference type="InterPro" id="IPR011009">
    <property type="entry name" value="Kinase-like_dom_sf"/>
</dbReference>
<evidence type="ECO:0000259" key="17">
    <source>
        <dbReference type="PROSITE" id="PS50011"/>
    </source>
</evidence>
<dbReference type="AlphaFoldDB" id="A0AA88ABG1"/>
<evidence type="ECO:0000256" key="13">
    <source>
        <dbReference type="ARBA" id="ARBA00023136"/>
    </source>
</evidence>
<protein>
    <recommendedName>
        <fullName evidence="17">Protein kinase domain-containing protein</fullName>
    </recommendedName>
</protein>
<feature type="domain" description="Protein kinase" evidence="17">
    <location>
        <begin position="408"/>
        <end position="737"/>
    </location>
</feature>
<dbReference type="Pfam" id="PF00069">
    <property type="entry name" value="Pkinase"/>
    <property type="match status" value="1"/>
</dbReference>
<keyword evidence="14" id="KW-0675">Receptor</keyword>
<keyword evidence="4" id="KW-0433">Leucine-rich repeat</keyword>
<evidence type="ECO:0000313" key="18">
    <source>
        <dbReference type="EMBL" id="GMN37086.1"/>
    </source>
</evidence>
<dbReference type="PROSITE" id="PS50011">
    <property type="entry name" value="PROTEIN_KINASE_DOM"/>
    <property type="match status" value="1"/>
</dbReference>
<comment type="subcellular location">
    <subcellularLocation>
        <location evidence="1">Membrane</location>
        <topology evidence="1">Single-pass membrane protein</topology>
    </subcellularLocation>
</comment>
<gene>
    <name evidence="18" type="ORF">TIFTF001_006524</name>
</gene>
<keyword evidence="11" id="KW-0067">ATP-binding</keyword>
<evidence type="ECO:0000256" key="12">
    <source>
        <dbReference type="ARBA" id="ARBA00022989"/>
    </source>
</evidence>
<reference evidence="18" key="1">
    <citation type="submission" date="2023-07" db="EMBL/GenBank/DDBJ databases">
        <title>draft genome sequence of fig (Ficus carica).</title>
        <authorList>
            <person name="Takahashi T."/>
            <person name="Nishimura K."/>
        </authorList>
    </citation>
    <scope>NUCLEOTIDE SEQUENCE</scope>
</reference>
<dbReference type="Gene3D" id="1.10.510.10">
    <property type="entry name" value="Transferase(Phosphotransferase) domain 1"/>
    <property type="match status" value="1"/>
</dbReference>
<dbReference type="InterPro" id="IPR001611">
    <property type="entry name" value="Leu-rich_rpt"/>
</dbReference>
<evidence type="ECO:0000256" key="7">
    <source>
        <dbReference type="ARBA" id="ARBA00022729"/>
    </source>
</evidence>
<keyword evidence="5" id="KW-0808">Transferase</keyword>
<keyword evidence="10" id="KW-0418">Kinase</keyword>
<keyword evidence="12 16" id="KW-1133">Transmembrane helix</keyword>
<dbReference type="FunFam" id="1.10.510.10:FF:000146">
    <property type="entry name" value="LRR receptor-like serine/threonine-protein kinase IOS1"/>
    <property type="match status" value="1"/>
</dbReference>
<sequence length="738" mass="83006">MGLAQGDSGNFISIDCGISDRSSYTDETTGIYYLSDTNFTETGENREVWPEYKLQTKIQQFWNVRSFPEGNRNCYVLKPVQGKDTRYLIRAWFMYGNYDNNNHAPVFDLYLGVDLWDTINFDFTDSQVDKEIIHVPSSDHIYVCLVNTGYGVPFISALELRPLGDQIYKSASGTALQLFGRYDFGTASNEATRYADDVYDRLWSPFAQDSWTAVNNSITNKDFSRLKNIFELPLAVLTTAYTLSGDSNKTGNDMGIQWKSVNLTSKYYLYMHFTELQELGSNQSRSFNIFINGNLGYGHLVLQKNSITTIFSSSFEGYVTPDSEGKIQVWFNKTENSTLPPLINAMEIYTLHEELSQQETNENDVEAILNIKSIYEVKRNWQGDPCAPKAFLWGGINCSYDANNPSRIISLDLSSSGLKGEISPYIANLTMIQILDLSNNSLNGKVPENLAELASLRVFTDINLNPCPSGSCGNKNNKKFIIPVVASVGGIVLLTVLIWCHRSWRKARKDSSANILSWEDRLRMAIDTAQGLEYLHNGCKPPIVHRDVKSTNILLNEKLQAKLSDFGLSKIFPNEGHSHFSTSSASTLGISTSVVGTPGYLDPEYYETNWLNEKSDVYSFGVVLLEIITGQPVLTKTRENKYIIQWVSSIIAKGDIRKILDPRIQGDFDVNTVWRAVEIAMACVEPSSRDRPTMSRVAMELKECLTTELSNATRKDVSKQTTSRDYSVEINSSNPLVR</sequence>
<evidence type="ECO:0000256" key="3">
    <source>
        <dbReference type="ARBA" id="ARBA00022553"/>
    </source>
</evidence>
<evidence type="ECO:0000256" key="10">
    <source>
        <dbReference type="ARBA" id="ARBA00022777"/>
    </source>
</evidence>
<dbReference type="PROSITE" id="PS00108">
    <property type="entry name" value="PROTEIN_KINASE_ST"/>
    <property type="match status" value="1"/>
</dbReference>
<dbReference type="Pfam" id="PF00560">
    <property type="entry name" value="LRR_1"/>
    <property type="match status" value="1"/>
</dbReference>
<keyword evidence="13 16" id="KW-0472">Membrane</keyword>
<evidence type="ECO:0000256" key="1">
    <source>
        <dbReference type="ARBA" id="ARBA00004167"/>
    </source>
</evidence>
<dbReference type="InterPro" id="IPR008271">
    <property type="entry name" value="Ser/Thr_kinase_AS"/>
</dbReference>
<dbReference type="GO" id="GO:0016020">
    <property type="term" value="C:membrane"/>
    <property type="evidence" value="ECO:0007669"/>
    <property type="project" value="UniProtKB-SubCell"/>
</dbReference>
<dbReference type="PANTHER" id="PTHR45631">
    <property type="entry name" value="OS07G0107800 PROTEIN-RELATED"/>
    <property type="match status" value="1"/>
</dbReference>
<dbReference type="SMART" id="SM00220">
    <property type="entry name" value="S_TKc"/>
    <property type="match status" value="1"/>
</dbReference>
<name>A0AA88ABG1_FICCA</name>
<dbReference type="Gene3D" id="3.80.10.10">
    <property type="entry name" value="Ribonuclease Inhibitor"/>
    <property type="match status" value="1"/>
</dbReference>
<evidence type="ECO:0000256" key="6">
    <source>
        <dbReference type="ARBA" id="ARBA00022692"/>
    </source>
</evidence>
<dbReference type="InterPro" id="IPR024788">
    <property type="entry name" value="Malectin-like_Carb-bd_dom"/>
</dbReference>
<proteinExistence type="predicted"/>
<dbReference type="SUPFAM" id="SSF52058">
    <property type="entry name" value="L domain-like"/>
    <property type="match status" value="1"/>
</dbReference>
<keyword evidence="6 16" id="KW-0812">Transmembrane</keyword>
<dbReference type="SUPFAM" id="SSF56112">
    <property type="entry name" value="Protein kinase-like (PK-like)"/>
    <property type="match status" value="1"/>
</dbReference>
<dbReference type="GO" id="GO:0004674">
    <property type="term" value="F:protein serine/threonine kinase activity"/>
    <property type="evidence" value="ECO:0007669"/>
    <property type="project" value="UniProtKB-KW"/>
</dbReference>
<keyword evidence="7" id="KW-0732">Signal</keyword>
<evidence type="ECO:0000256" key="16">
    <source>
        <dbReference type="SAM" id="Phobius"/>
    </source>
</evidence>
<dbReference type="Proteomes" id="UP001187192">
    <property type="component" value="Unassembled WGS sequence"/>
</dbReference>
<comment type="caution">
    <text evidence="18">The sequence shown here is derived from an EMBL/GenBank/DDBJ whole genome shotgun (WGS) entry which is preliminary data.</text>
</comment>
<evidence type="ECO:0000256" key="4">
    <source>
        <dbReference type="ARBA" id="ARBA00022614"/>
    </source>
</evidence>
<evidence type="ECO:0000256" key="15">
    <source>
        <dbReference type="SAM" id="MobiDB-lite"/>
    </source>
</evidence>
<evidence type="ECO:0000256" key="11">
    <source>
        <dbReference type="ARBA" id="ARBA00022840"/>
    </source>
</evidence>
<evidence type="ECO:0000256" key="2">
    <source>
        <dbReference type="ARBA" id="ARBA00022527"/>
    </source>
</evidence>
<feature type="compositionally biased region" description="Polar residues" evidence="15">
    <location>
        <begin position="719"/>
        <end position="738"/>
    </location>
</feature>
<keyword evidence="3" id="KW-0597">Phosphoprotein</keyword>
<feature type="region of interest" description="Disordered" evidence="15">
    <location>
        <begin position="712"/>
        <end position="738"/>
    </location>
</feature>
<dbReference type="Pfam" id="PF12819">
    <property type="entry name" value="Malectin_like"/>
    <property type="match status" value="1"/>
</dbReference>
<evidence type="ECO:0000256" key="9">
    <source>
        <dbReference type="ARBA" id="ARBA00022741"/>
    </source>
</evidence>
<dbReference type="GO" id="GO:0005524">
    <property type="term" value="F:ATP binding"/>
    <property type="evidence" value="ECO:0007669"/>
    <property type="project" value="UniProtKB-KW"/>
</dbReference>
<dbReference type="FunFam" id="3.80.10.10:FF:000129">
    <property type="entry name" value="Leucine-rich repeat receptor-like kinase"/>
    <property type="match status" value="1"/>
</dbReference>
<evidence type="ECO:0000313" key="19">
    <source>
        <dbReference type="Proteomes" id="UP001187192"/>
    </source>
</evidence>
<evidence type="ECO:0000256" key="8">
    <source>
        <dbReference type="ARBA" id="ARBA00022737"/>
    </source>
</evidence>
<accession>A0AA88ABG1</accession>
<keyword evidence="8" id="KW-0677">Repeat</keyword>
<evidence type="ECO:0000256" key="5">
    <source>
        <dbReference type="ARBA" id="ARBA00022679"/>
    </source>
</evidence>
<keyword evidence="19" id="KW-1185">Reference proteome</keyword>
<keyword evidence="2" id="KW-0723">Serine/threonine-protein kinase</keyword>
<dbReference type="PANTHER" id="PTHR45631:SF202">
    <property type="entry name" value="SENESCENCE-INDUCED RECEPTOR-LIKE SERINE_THREONINE-PROTEIN KINASE"/>
    <property type="match status" value="1"/>
</dbReference>